<feature type="transmembrane region" description="Helical" evidence="1">
    <location>
        <begin position="14"/>
        <end position="36"/>
    </location>
</feature>
<protein>
    <submittedName>
        <fullName evidence="2">Unannotated protein</fullName>
    </submittedName>
</protein>
<feature type="transmembrane region" description="Helical" evidence="1">
    <location>
        <begin position="233"/>
        <end position="251"/>
    </location>
</feature>
<dbReference type="AlphaFoldDB" id="A0A6J6YAH7"/>
<keyword evidence="1" id="KW-0812">Transmembrane</keyword>
<proteinExistence type="predicted"/>
<reference evidence="2" key="1">
    <citation type="submission" date="2020-05" db="EMBL/GenBank/DDBJ databases">
        <authorList>
            <person name="Chiriac C."/>
            <person name="Salcher M."/>
            <person name="Ghai R."/>
            <person name="Kavagutti S V."/>
        </authorList>
    </citation>
    <scope>NUCLEOTIDE SEQUENCE</scope>
</reference>
<accession>A0A6J6YAH7</accession>
<dbReference type="EMBL" id="CAFAAJ010000075">
    <property type="protein sequence ID" value="CAB4806491.1"/>
    <property type="molecule type" value="Genomic_DNA"/>
</dbReference>
<evidence type="ECO:0000313" key="2">
    <source>
        <dbReference type="EMBL" id="CAB4806491.1"/>
    </source>
</evidence>
<name>A0A6J6YAH7_9ZZZZ</name>
<feature type="transmembrane region" description="Helical" evidence="1">
    <location>
        <begin position="43"/>
        <end position="66"/>
    </location>
</feature>
<organism evidence="2">
    <name type="scientific">freshwater metagenome</name>
    <dbReference type="NCBI Taxonomy" id="449393"/>
    <lineage>
        <taxon>unclassified sequences</taxon>
        <taxon>metagenomes</taxon>
        <taxon>ecological metagenomes</taxon>
    </lineage>
</organism>
<sequence length="265" mass="28961">MLSTLLAIGWKPEFHGVVIIIIATVALPGTIYLLLGTNLGARLGLLVSLAGLFGWMATMGFIWWAYGIGLKGKDPVWKPSEAIVVDADLSALGIGPSDGLTSDPRKRSEQNVNVLAENGWKRLADDSPSRALAISGADEIIQKEAEILKASEYKPIAVFDKGGTRYPLVFNSEALDFLAFWHKPHYAIVEVGIVNPVYAEPGRAPRLPTVDESKPHVYVKMIRDLGDRRKNSAYIGIGSTLIFAVLCWLLHKRDRQVDANRSATA</sequence>
<gene>
    <name evidence="2" type="ORF">UFOPK3001_01280</name>
</gene>
<keyword evidence="1" id="KW-1133">Transmembrane helix</keyword>
<evidence type="ECO:0000256" key="1">
    <source>
        <dbReference type="SAM" id="Phobius"/>
    </source>
</evidence>
<keyword evidence="1" id="KW-0472">Membrane</keyword>